<dbReference type="Proteomes" id="UP001311232">
    <property type="component" value="Unassembled WGS sequence"/>
</dbReference>
<proteinExistence type="predicted"/>
<protein>
    <submittedName>
        <fullName evidence="2">Uncharacterized protein</fullName>
    </submittedName>
</protein>
<feature type="region of interest" description="Disordered" evidence="1">
    <location>
        <begin position="1"/>
        <end position="23"/>
    </location>
</feature>
<feature type="region of interest" description="Disordered" evidence="1">
    <location>
        <begin position="35"/>
        <end position="57"/>
    </location>
</feature>
<dbReference type="EMBL" id="JAHHUM010002484">
    <property type="protein sequence ID" value="KAK5603372.1"/>
    <property type="molecule type" value="Genomic_DNA"/>
</dbReference>
<dbReference type="AlphaFoldDB" id="A0AAV9R2W4"/>
<evidence type="ECO:0000313" key="3">
    <source>
        <dbReference type="Proteomes" id="UP001311232"/>
    </source>
</evidence>
<feature type="compositionally biased region" description="Basic and acidic residues" evidence="1">
    <location>
        <begin position="48"/>
        <end position="57"/>
    </location>
</feature>
<feature type="non-terminal residue" evidence="2">
    <location>
        <position position="1"/>
    </location>
</feature>
<evidence type="ECO:0000313" key="2">
    <source>
        <dbReference type="EMBL" id="KAK5603372.1"/>
    </source>
</evidence>
<accession>A0AAV9R2W4</accession>
<gene>
    <name evidence="2" type="ORF">CRENBAI_008974</name>
</gene>
<comment type="caution">
    <text evidence="2">The sequence shown here is derived from an EMBL/GenBank/DDBJ whole genome shotgun (WGS) entry which is preliminary data.</text>
</comment>
<keyword evidence="3" id="KW-1185">Reference proteome</keyword>
<evidence type="ECO:0000256" key="1">
    <source>
        <dbReference type="SAM" id="MobiDB-lite"/>
    </source>
</evidence>
<sequence>CPGRPPSFSECSDEDDQVESPCVPIPEFFNEDVQLDLQPPSSPEPQQEFERRSLELH</sequence>
<name>A0AAV9R2W4_9TELE</name>
<reference evidence="2 3" key="1">
    <citation type="submission" date="2021-06" db="EMBL/GenBank/DDBJ databases">
        <authorList>
            <person name="Palmer J.M."/>
        </authorList>
    </citation>
    <scope>NUCLEOTIDE SEQUENCE [LARGE SCALE GENOMIC DNA]</scope>
    <source>
        <strain evidence="2 3">MEX-2019</strain>
        <tissue evidence="2">Muscle</tissue>
    </source>
</reference>
<organism evidence="2 3">
    <name type="scientific">Crenichthys baileyi</name>
    <name type="common">White River springfish</name>
    <dbReference type="NCBI Taxonomy" id="28760"/>
    <lineage>
        <taxon>Eukaryota</taxon>
        <taxon>Metazoa</taxon>
        <taxon>Chordata</taxon>
        <taxon>Craniata</taxon>
        <taxon>Vertebrata</taxon>
        <taxon>Euteleostomi</taxon>
        <taxon>Actinopterygii</taxon>
        <taxon>Neopterygii</taxon>
        <taxon>Teleostei</taxon>
        <taxon>Neoteleostei</taxon>
        <taxon>Acanthomorphata</taxon>
        <taxon>Ovalentaria</taxon>
        <taxon>Atherinomorphae</taxon>
        <taxon>Cyprinodontiformes</taxon>
        <taxon>Goodeidae</taxon>
        <taxon>Crenichthys</taxon>
    </lineage>
</organism>